<gene>
    <name evidence="10" type="ORF">E0485_06675</name>
</gene>
<comment type="similarity">
    <text evidence="2 8">Belongs to the major facilitator superfamily. Bcr/CmlA family.</text>
</comment>
<reference evidence="10 11" key="1">
    <citation type="submission" date="2019-03" db="EMBL/GenBank/DDBJ databases">
        <authorList>
            <person name="Kim M.K.M."/>
        </authorList>
    </citation>
    <scope>NUCLEOTIDE SEQUENCE [LARGE SCALE GENOMIC DNA]</scope>
    <source>
        <strain evidence="10 11">18JY21-1</strain>
    </source>
</reference>
<keyword evidence="11" id="KW-1185">Reference proteome</keyword>
<dbReference type="GO" id="GO:0005886">
    <property type="term" value="C:plasma membrane"/>
    <property type="evidence" value="ECO:0007669"/>
    <property type="project" value="UniProtKB-SubCell"/>
</dbReference>
<feature type="transmembrane region" description="Helical" evidence="8">
    <location>
        <begin position="172"/>
        <end position="197"/>
    </location>
</feature>
<dbReference type="PROSITE" id="PS50850">
    <property type="entry name" value="MFS"/>
    <property type="match status" value="1"/>
</dbReference>
<evidence type="ECO:0000256" key="5">
    <source>
        <dbReference type="ARBA" id="ARBA00022692"/>
    </source>
</evidence>
<dbReference type="InterPro" id="IPR020846">
    <property type="entry name" value="MFS_dom"/>
</dbReference>
<feature type="transmembrane region" description="Helical" evidence="8">
    <location>
        <begin position="147"/>
        <end position="166"/>
    </location>
</feature>
<feature type="transmembrane region" description="Helical" evidence="8">
    <location>
        <begin position="356"/>
        <end position="376"/>
    </location>
</feature>
<evidence type="ECO:0000256" key="6">
    <source>
        <dbReference type="ARBA" id="ARBA00022989"/>
    </source>
</evidence>
<organism evidence="10 11">
    <name type="scientific">Paenibacillus albiflavus</name>
    <dbReference type="NCBI Taxonomy" id="2545760"/>
    <lineage>
        <taxon>Bacteria</taxon>
        <taxon>Bacillati</taxon>
        <taxon>Bacillota</taxon>
        <taxon>Bacilli</taxon>
        <taxon>Bacillales</taxon>
        <taxon>Paenibacillaceae</taxon>
        <taxon>Paenibacillus</taxon>
    </lineage>
</organism>
<feature type="transmembrane region" description="Helical" evidence="8">
    <location>
        <begin position="265"/>
        <end position="286"/>
    </location>
</feature>
<comment type="subcellular location">
    <subcellularLocation>
        <location evidence="1 8">Cell membrane</location>
        <topology evidence="1 8">Multi-pass membrane protein</topology>
    </subcellularLocation>
</comment>
<feature type="transmembrane region" description="Helical" evidence="8">
    <location>
        <begin position="21"/>
        <end position="38"/>
    </location>
</feature>
<evidence type="ECO:0000313" key="11">
    <source>
        <dbReference type="Proteomes" id="UP000295418"/>
    </source>
</evidence>
<dbReference type="InterPro" id="IPR011701">
    <property type="entry name" value="MFS"/>
</dbReference>
<dbReference type="NCBIfam" id="TIGR00710">
    <property type="entry name" value="efflux_Bcr_CflA"/>
    <property type="match status" value="1"/>
</dbReference>
<evidence type="ECO:0000256" key="8">
    <source>
        <dbReference type="RuleBase" id="RU365088"/>
    </source>
</evidence>
<feature type="transmembrane region" description="Helical" evidence="8">
    <location>
        <begin position="382"/>
        <end position="402"/>
    </location>
</feature>
<dbReference type="InterPro" id="IPR036259">
    <property type="entry name" value="MFS_trans_sf"/>
</dbReference>
<feature type="transmembrane region" description="Helical" evidence="8">
    <location>
        <begin position="319"/>
        <end position="344"/>
    </location>
</feature>
<evidence type="ECO:0000256" key="4">
    <source>
        <dbReference type="ARBA" id="ARBA00022475"/>
    </source>
</evidence>
<evidence type="ECO:0000256" key="3">
    <source>
        <dbReference type="ARBA" id="ARBA00022448"/>
    </source>
</evidence>
<feature type="transmembrane region" description="Helical" evidence="8">
    <location>
        <begin position="293"/>
        <end position="313"/>
    </location>
</feature>
<accession>A0A4R4EKF2</accession>
<feature type="transmembrane region" description="Helical" evidence="8">
    <location>
        <begin position="58"/>
        <end position="76"/>
    </location>
</feature>
<protein>
    <recommendedName>
        <fullName evidence="8">Bcr/CflA family efflux transporter</fullName>
    </recommendedName>
</protein>
<dbReference type="OrthoDB" id="9800416at2"/>
<dbReference type="RefSeq" id="WP_132417208.1">
    <property type="nucleotide sequence ID" value="NZ_SKFG01000004.1"/>
</dbReference>
<evidence type="ECO:0000256" key="1">
    <source>
        <dbReference type="ARBA" id="ARBA00004651"/>
    </source>
</evidence>
<feature type="domain" description="Major facilitator superfamily (MFS) profile" evidence="9">
    <location>
        <begin position="23"/>
        <end position="406"/>
    </location>
</feature>
<proteinExistence type="inferred from homology"/>
<dbReference type="SUPFAM" id="SSF103473">
    <property type="entry name" value="MFS general substrate transporter"/>
    <property type="match status" value="1"/>
</dbReference>
<dbReference type="AlphaFoldDB" id="A0A4R4EKF2"/>
<comment type="caution">
    <text evidence="10">The sequence shown here is derived from an EMBL/GenBank/DDBJ whole genome shotgun (WGS) entry which is preliminary data.</text>
</comment>
<evidence type="ECO:0000256" key="7">
    <source>
        <dbReference type="ARBA" id="ARBA00023136"/>
    </source>
</evidence>
<dbReference type="PANTHER" id="PTHR23502">
    <property type="entry name" value="MAJOR FACILITATOR SUPERFAMILY"/>
    <property type="match status" value="1"/>
</dbReference>
<dbReference type="EMBL" id="SKFG01000004">
    <property type="protein sequence ID" value="TCZ78758.1"/>
    <property type="molecule type" value="Genomic_DNA"/>
</dbReference>
<keyword evidence="5 8" id="KW-0812">Transmembrane</keyword>
<keyword evidence="7 8" id="KW-0472">Membrane</keyword>
<feature type="transmembrane region" description="Helical" evidence="8">
    <location>
        <begin position="114"/>
        <end position="135"/>
    </location>
</feature>
<keyword evidence="4 8" id="KW-1003">Cell membrane</keyword>
<dbReference type="FunFam" id="1.20.1720.10:FF:000005">
    <property type="entry name" value="Bcr/CflA family efflux transporter"/>
    <property type="match status" value="1"/>
</dbReference>
<feature type="transmembrane region" description="Helical" evidence="8">
    <location>
        <begin position="226"/>
        <end position="245"/>
    </location>
</feature>
<feature type="transmembrane region" description="Helical" evidence="8">
    <location>
        <begin position="88"/>
        <end position="108"/>
    </location>
</feature>
<name>A0A4R4EKF2_9BACL</name>
<sequence>MSTQTKKHPQSSSALNKKQRLAMAVTLGSMTAIGPLSLDMYLPALPILSSDLNASTSLTQFSLTACLLGLALGQLIMGALSDSRGRRVPLIASLSVYALASVLCAIVPSIWGLIVLRFIQGLAGAGGIVIARAMARDLYEGTELTKFFSLLMLVNGLAPILAPIAGGQLLKFISWHGVFIVLGFLGLLMVLGAVIGLSETLPVNRRTKGGIKTTVSTFKGLIRDRIFMGYALSQGFVSAAMFGYISGSPFVLQDIYGVSPQAFSLFFALNGLGLIIAAQITGYLAPKLGETKLFRAGLTIAVVSGLTLLGMILMKAPLIGILIPLFFVVSCTSIVGTAGFSLAMTSQGDKAGSASAMLGLLPFIFGSIAAPLVGIAGNQTAVPMGLVITFCVIGALSCYLFMVQSLVRRKSQPTNKSVSL</sequence>
<evidence type="ECO:0000256" key="2">
    <source>
        <dbReference type="ARBA" id="ARBA00006236"/>
    </source>
</evidence>
<dbReference type="Proteomes" id="UP000295418">
    <property type="component" value="Unassembled WGS sequence"/>
</dbReference>
<dbReference type="GO" id="GO:0042910">
    <property type="term" value="F:xenobiotic transmembrane transporter activity"/>
    <property type="evidence" value="ECO:0007669"/>
    <property type="project" value="InterPro"/>
</dbReference>
<dbReference type="InterPro" id="IPR004812">
    <property type="entry name" value="Efflux_drug-R_Bcr/CmlA"/>
</dbReference>
<evidence type="ECO:0000313" key="10">
    <source>
        <dbReference type="EMBL" id="TCZ78758.1"/>
    </source>
</evidence>
<dbReference type="Pfam" id="PF07690">
    <property type="entry name" value="MFS_1"/>
    <property type="match status" value="1"/>
</dbReference>
<dbReference type="PRINTS" id="PR01035">
    <property type="entry name" value="TCRTETA"/>
</dbReference>
<evidence type="ECO:0000259" key="9">
    <source>
        <dbReference type="PROSITE" id="PS50850"/>
    </source>
</evidence>
<dbReference type="CDD" id="cd17320">
    <property type="entry name" value="MFS_MdfA_MDR_like"/>
    <property type="match status" value="1"/>
</dbReference>
<keyword evidence="6 8" id="KW-1133">Transmembrane helix</keyword>
<keyword evidence="3 8" id="KW-0813">Transport</keyword>
<dbReference type="GO" id="GO:1990961">
    <property type="term" value="P:xenobiotic detoxification by transmembrane export across the plasma membrane"/>
    <property type="evidence" value="ECO:0007669"/>
    <property type="project" value="InterPro"/>
</dbReference>
<dbReference type="PANTHER" id="PTHR23502:SF132">
    <property type="entry name" value="POLYAMINE TRANSPORTER 2-RELATED"/>
    <property type="match status" value="1"/>
</dbReference>
<dbReference type="Gene3D" id="1.20.1720.10">
    <property type="entry name" value="Multidrug resistance protein D"/>
    <property type="match status" value="1"/>
</dbReference>
<dbReference type="InterPro" id="IPR001958">
    <property type="entry name" value="Tet-R_TetA/multi-R_MdtG-like"/>
</dbReference>